<name>G7JEP9_MEDTR</name>
<dbReference type="Proteomes" id="UP000002051">
    <property type="component" value="Chromosome 4"/>
</dbReference>
<gene>
    <name evidence="2" type="ordered locus">MTR_4g049520</name>
</gene>
<keyword evidence="4" id="KW-1185">Reference proteome</keyword>
<evidence type="ECO:0000313" key="4">
    <source>
        <dbReference type="Proteomes" id="UP000002051"/>
    </source>
</evidence>
<dbReference type="EnsemblPlants" id="AES88154">
    <property type="protein sequence ID" value="AES88154"/>
    <property type="gene ID" value="MTR_4g049520"/>
</dbReference>
<sequence length="51" mass="5900">MAIFLIRDSAGEPFNLLVVCYRSSFAAEILFILVSYMHQTRYGVREKSLRS</sequence>
<evidence type="ECO:0000313" key="2">
    <source>
        <dbReference type="EMBL" id="AES88154.1"/>
    </source>
</evidence>
<evidence type="ECO:0000256" key="1">
    <source>
        <dbReference type="SAM" id="Phobius"/>
    </source>
</evidence>
<dbReference type="AlphaFoldDB" id="G7JEP9"/>
<keyword evidence="1" id="KW-0472">Membrane</keyword>
<proteinExistence type="predicted"/>
<evidence type="ECO:0000313" key="3">
    <source>
        <dbReference type="EnsemblPlants" id="AES88154"/>
    </source>
</evidence>
<dbReference type="PaxDb" id="3880-AES88154"/>
<dbReference type="EMBL" id="CM001220">
    <property type="protein sequence ID" value="AES88154.1"/>
    <property type="molecule type" value="Genomic_DNA"/>
</dbReference>
<reference evidence="2 4" key="1">
    <citation type="journal article" date="2011" name="Nature">
        <title>The Medicago genome provides insight into the evolution of rhizobial symbioses.</title>
        <authorList>
            <person name="Young N.D."/>
            <person name="Debelle F."/>
            <person name="Oldroyd G.E."/>
            <person name="Geurts R."/>
            <person name="Cannon S.B."/>
            <person name="Udvardi M.K."/>
            <person name="Benedito V.A."/>
            <person name="Mayer K.F."/>
            <person name="Gouzy J."/>
            <person name="Schoof H."/>
            <person name="Van de Peer Y."/>
            <person name="Proost S."/>
            <person name="Cook D.R."/>
            <person name="Meyers B.C."/>
            <person name="Spannagl M."/>
            <person name="Cheung F."/>
            <person name="De Mita S."/>
            <person name="Krishnakumar V."/>
            <person name="Gundlach H."/>
            <person name="Zhou S."/>
            <person name="Mudge J."/>
            <person name="Bharti A.K."/>
            <person name="Murray J.D."/>
            <person name="Naoumkina M.A."/>
            <person name="Rosen B."/>
            <person name="Silverstein K.A."/>
            <person name="Tang H."/>
            <person name="Rombauts S."/>
            <person name="Zhao P.X."/>
            <person name="Zhou P."/>
            <person name="Barbe V."/>
            <person name="Bardou P."/>
            <person name="Bechner M."/>
            <person name="Bellec A."/>
            <person name="Berger A."/>
            <person name="Berges H."/>
            <person name="Bidwell S."/>
            <person name="Bisseling T."/>
            <person name="Choisne N."/>
            <person name="Couloux A."/>
            <person name="Denny R."/>
            <person name="Deshpande S."/>
            <person name="Dai X."/>
            <person name="Doyle J.J."/>
            <person name="Dudez A.M."/>
            <person name="Farmer A.D."/>
            <person name="Fouteau S."/>
            <person name="Franken C."/>
            <person name="Gibelin C."/>
            <person name="Gish J."/>
            <person name="Goldstein S."/>
            <person name="Gonzalez A.J."/>
            <person name="Green P.J."/>
            <person name="Hallab A."/>
            <person name="Hartog M."/>
            <person name="Hua A."/>
            <person name="Humphray S.J."/>
            <person name="Jeong D.H."/>
            <person name="Jing Y."/>
            <person name="Jocker A."/>
            <person name="Kenton S.M."/>
            <person name="Kim D.J."/>
            <person name="Klee K."/>
            <person name="Lai H."/>
            <person name="Lang C."/>
            <person name="Lin S."/>
            <person name="Macmil S.L."/>
            <person name="Magdelenat G."/>
            <person name="Matthews L."/>
            <person name="McCorrison J."/>
            <person name="Monaghan E.L."/>
            <person name="Mun J.H."/>
            <person name="Najar F.Z."/>
            <person name="Nicholson C."/>
            <person name="Noirot C."/>
            <person name="O'Bleness M."/>
            <person name="Paule C.R."/>
            <person name="Poulain J."/>
            <person name="Prion F."/>
            <person name="Qin B."/>
            <person name="Qu C."/>
            <person name="Retzel E.F."/>
            <person name="Riddle C."/>
            <person name="Sallet E."/>
            <person name="Samain S."/>
            <person name="Samson N."/>
            <person name="Sanders I."/>
            <person name="Saurat O."/>
            <person name="Scarpelli C."/>
            <person name="Schiex T."/>
            <person name="Segurens B."/>
            <person name="Severin A.J."/>
            <person name="Sherrier D.J."/>
            <person name="Shi R."/>
            <person name="Sims S."/>
            <person name="Singer S.R."/>
            <person name="Sinharoy S."/>
            <person name="Sterck L."/>
            <person name="Viollet A."/>
            <person name="Wang B.B."/>
            <person name="Wang K."/>
            <person name="Wang M."/>
            <person name="Wang X."/>
            <person name="Warfsmann J."/>
            <person name="Weissenbach J."/>
            <person name="White D.D."/>
            <person name="White J.D."/>
            <person name="Wiley G.B."/>
            <person name="Wincker P."/>
            <person name="Xing Y."/>
            <person name="Yang L."/>
            <person name="Yao Z."/>
            <person name="Ying F."/>
            <person name="Zhai J."/>
            <person name="Zhou L."/>
            <person name="Zuber A."/>
            <person name="Denarie J."/>
            <person name="Dixon R.A."/>
            <person name="May G.D."/>
            <person name="Schwartz D.C."/>
            <person name="Rogers J."/>
            <person name="Quetier F."/>
            <person name="Town C.D."/>
            <person name="Roe B.A."/>
        </authorList>
    </citation>
    <scope>NUCLEOTIDE SEQUENCE [LARGE SCALE GENOMIC DNA]</scope>
    <source>
        <strain evidence="2">A17</strain>
        <strain evidence="3 4">cv. Jemalong A17</strain>
    </source>
</reference>
<feature type="transmembrane region" description="Helical" evidence="1">
    <location>
        <begin position="14"/>
        <end position="37"/>
    </location>
</feature>
<organism evidence="2 4">
    <name type="scientific">Medicago truncatula</name>
    <name type="common">Barrel medic</name>
    <name type="synonym">Medicago tribuloides</name>
    <dbReference type="NCBI Taxonomy" id="3880"/>
    <lineage>
        <taxon>Eukaryota</taxon>
        <taxon>Viridiplantae</taxon>
        <taxon>Streptophyta</taxon>
        <taxon>Embryophyta</taxon>
        <taxon>Tracheophyta</taxon>
        <taxon>Spermatophyta</taxon>
        <taxon>Magnoliopsida</taxon>
        <taxon>eudicotyledons</taxon>
        <taxon>Gunneridae</taxon>
        <taxon>Pentapetalae</taxon>
        <taxon>rosids</taxon>
        <taxon>fabids</taxon>
        <taxon>Fabales</taxon>
        <taxon>Fabaceae</taxon>
        <taxon>Papilionoideae</taxon>
        <taxon>50 kb inversion clade</taxon>
        <taxon>NPAAA clade</taxon>
        <taxon>Hologalegina</taxon>
        <taxon>IRL clade</taxon>
        <taxon>Trifolieae</taxon>
        <taxon>Medicago</taxon>
    </lineage>
</organism>
<keyword evidence="1" id="KW-1133">Transmembrane helix</keyword>
<reference evidence="2 4" key="2">
    <citation type="journal article" date="2014" name="BMC Genomics">
        <title>An improved genome release (version Mt4.0) for the model legume Medicago truncatula.</title>
        <authorList>
            <person name="Tang H."/>
            <person name="Krishnakumar V."/>
            <person name="Bidwell S."/>
            <person name="Rosen B."/>
            <person name="Chan A."/>
            <person name="Zhou S."/>
            <person name="Gentzbittel L."/>
            <person name="Childs K.L."/>
            <person name="Yandell M."/>
            <person name="Gundlach H."/>
            <person name="Mayer K.F."/>
            <person name="Schwartz D.C."/>
            <person name="Town C.D."/>
        </authorList>
    </citation>
    <scope>GENOME REANNOTATION</scope>
    <source>
        <strain evidence="3 4">cv. Jemalong A17</strain>
    </source>
</reference>
<dbReference type="HOGENOM" id="CLU_3109424_0_0_1"/>
<keyword evidence="1 2" id="KW-0812">Transmembrane</keyword>
<accession>G7JEP9</accession>
<reference evidence="3" key="3">
    <citation type="submission" date="2015-04" db="UniProtKB">
        <authorList>
            <consortium name="EnsemblPlants"/>
        </authorList>
    </citation>
    <scope>IDENTIFICATION</scope>
    <source>
        <strain evidence="3">cv. Jemalong A17</strain>
    </source>
</reference>
<protein>
    <submittedName>
        <fullName evidence="2">Transmembrane protein, putative</fullName>
    </submittedName>
</protein>